<dbReference type="RefSeq" id="WP_144991148.1">
    <property type="nucleotide sequence ID" value="NZ_VNJK01000001.1"/>
</dbReference>
<dbReference type="AlphaFoldDB" id="A0A559J2F3"/>
<accession>A0A559J2F3</accession>
<sequence>MEIVIEPAQGIGQIKLGMTKDKVQECIQYYTKFYKSISLTNNLFDYFFKIEYNRNGEVCFIEVPCNDKGIITCKLKDIDITNTQAEELIAKINSIEKYDEDKSTPDTYYYFKSLGLSLWRSMSPSDVDIQDQDWFKELSPEEKEAETSYLYFESVSISSPDYYSQN</sequence>
<evidence type="ECO:0000313" key="1">
    <source>
        <dbReference type="EMBL" id="TVX94065.1"/>
    </source>
</evidence>
<comment type="caution">
    <text evidence="1">The sequence shown here is derived from an EMBL/GenBank/DDBJ whole genome shotgun (WGS) entry which is preliminary data.</text>
</comment>
<gene>
    <name evidence="1" type="ORF">FPZ44_13970</name>
</gene>
<dbReference type="OrthoDB" id="2974658at2"/>
<evidence type="ECO:0000313" key="2">
    <source>
        <dbReference type="Proteomes" id="UP000318102"/>
    </source>
</evidence>
<name>A0A559J2F3_9BACL</name>
<organism evidence="1 2">
    <name type="scientific">Paenibacillus agilis</name>
    <dbReference type="NCBI Taxonomy" id="3020863"/>
    <lineage>
        <taxon>Bacteria</taxon>
        <taxon>Bacillati</taxon>
        <taxon>Bacillota</taxon>
        <taxon>Bacilli</taxon>
        <taxon>Bacillales</taxon>
        <taxon>Paenibacillaceae</taxon>
        <taxon>Paenibacillus</taxon>
    </lineage>
</organism>
<dbReference type="Proteomes" id="UP000318102">
    <property type="component" value="Unassembled WGS sequence"/>
</dbReference>
<keyword evidence="2" id="KW-1185">Reference proteome</keyword>
<protein>
    <submittedName>
        <fullName evidence="1">Uncharacterized protein</fullName>
    </submittedName>
</protein>
<reference evidence="1 2" key="1">
    <citation type="submission" date="2019-07" db="EMBL/GenBank/DDBJ databases">
        <authorList>
            <person name="Kim J."/>
        </authorList>
    </citation>
    <scope>NUCLEOTIDE SEQUENCE [LARGE SCALE GENOMIC DNA]</scope>
    <source>
        <strain evidence="1 2">N4</strain>
    </source>
</reference>
<dbReference type="EMBL" id="VNJK01000001">
    <property type="protein sequence ID" value="TVX94065.1"/>
    <property type="molecule type" value="Genomic_DNA"/>
</dbReference>
<proteinExistence type="predicted"/>